<reference evidence="1 2" key="1">
    <citation type="journal article" date="2014" name="Am. J. Bot.">
        <title>Genome assembly and annotation for red clover (Trifolium pratense; Fabaceae).</title>
        <authorList>
            <person name="Istvanek J."/>
            <person name="Jaros M."/>
            <person name="Krenek A."/>
            <person name="Repkova J."/>
        </authorList>
    </citation>
    <scope>NUCLEOTIDE SEQUENCE [LARGE SCALE GENOMIC DNA]</scope>
    <source>
        <strain evidence="2">cv. Tatra</strain>
        <tissue evidence="1">Young leaves</tissue>
    </source>
</reference>
<proteinExistence type="predicted"/>
<dbReference type="AlphaFoldDB" id="A0A2K3KPU1"/>
<name>A0A2K3KPU1_TRIPR</name>
<protein>
    <submittedName>
        <fullName evidence="1">Uncharacterized protein</fullName>
    </submittedName>
</protein>
<organism evidence="1 2">
    <name type="scientific">Trifolium pratense</name>
    <name type="common">Red clover</name>
    <dbReference type="NCBI Taxonomy" id="57577"/>
    <lineage>
        <taxon>Eukaryota</taxon>
        <taxon>Viridiplantae</taxon>
        <taxon>Streptophyta</taxon>
        <taxon>Embryophyta</taxon>
        <taxon>Tracheophyta</taxon>
        <taxon>Spermatophyta</taxon>
        <taxon>Magnoliopsida</taxon>
        <taxon>eudicotyledons</taxon>
        <taxon>Gunneridae</taxon>
        <taxon>Pentapetalae</taxon>
        <taxon>rosids</taxon>
        <taxon>fabids</taxon>
        <taxon>Fabales</taxon>
        <taxon>Fabaceae</taxon>
        <taxon>Papilionoideae</taxon>
        <taxon>50 kb inversion clade</taxon>
        <taxon>NPAAA clade</taxon>
        <taxon>Hologalegina</taxon>
        <taxon>IRL clade</taxon>
        <taxon>Trifolieae</taxon>
        <taxon>Trifolium</taxon>
    </lineage>
</organism>
<feature type="non-terminal residue" evidence="1">
    <location>
        <position position="1"/>
    </location>
</feature>
<dbReference type="Proteomes" id="UP000236291">
    <property type="component" value="Unassembled WGS sequence"/>
</dbReference>
<sequence length="107" mass="12436">EHCAWRNSAIQRRRKLCHLRHGAEELRMAKFKNARSKIYLLVAPWRSGLVHGAMQGFSEDAFFLLAAPWRKRAAHGAGCNCLIASWRKGLRMAQVRELIKENKYELF</sequence>
<reference evidence="1 2" key="2">
    <citation type="journal article" date="2017" name="Front. Plant Sci.">
        <title>Gene Classification and Mining of Molecular Markers Useful in Red Clover (Trifolium pratense) Breeding.</title>
        <authorList>
            <person name="Istvanek J."/>
            <person name="Dluhosova J."/>
            <person name="Dluhos P."/>
            <person name="Patkova L."/>
            <person name="Nedelnik J."/>
            <person name="Repkova J."/>
        </authorList>
    </citation>
    <scope>NUCLEOTIDE SEQUENCE [LARGE SCALE GENOMIC DNA]</scope>
    <source>
        <strain evidence="2">cv. Tatra</strain>
        <tissue evidence="1">Young leaves</tissue>
    </source>
</reference>
<dbReference type="EMBL" id="ASHM01104764">
    <property type="protein sequence ID" value="PNX68308.1"/>
    <property type="molecule type" value="Genomic_DNA"/>
</dbReference>
<evidence type="ECO:0000313" key="2">
    <source>
        <dbReference type="Proteomes" id="UP000236291"/>
    </source>
</evidence>
<gene>
    <name evidence="1" type="ORF">L195_g056097</name>
</gene>
<accession>A0A2K3KPU1</accession>
<comment type="caution">
    <text evidence="1">The sequence shown here is derived from an EMBL/GenBank/DDBJ whole genome shotgun (WGS) entry which is preliminary data.</text>
</comment>
<evidence type="ECO:0000313" key="1">
    <source>
        <dbReference type="EMBL" id="PNX68308.1"/>
    </source>
</evidence>